<proteinExistence type="predicted"/>
<keyword evidence="2" id="KW-1185">Reference proteome</keyword>
<dbReference type="EMBL" id="JABWUV010000018">
    <property type="protein sequence ID" value="KAF6290885.1"/>
    <property type="molecule type" value="Genomic_DNA"/>
</dbReference>
<evidence type="ECO:0000313" key="1">
    <source>
        <dbReference type="EMBL" id="KAF6290885.1"/>
    </source>
</evidence>
<comment type="caution">
    <text evidence="1">The sequence shown here is derived from an EMBL/GenBank/DDBJ whole genome shotgun (WGS) entry which is preliminary data.</text>
</comment>
<evidence type="ECO:0000313" key="2">
    <source>
        <dbReference type="Proteomes" id="UP000527355"/>
    </source>
</evidence>
<accession>A0A7J7SRL4</accession>
<gene>
    <name evidence="1" type="ORF">mMyoMyo1_009280</name>
</gene>
<name>A0A7J7SRL4_MYOMY</name>
<organism evidence="1 2">
    <name type="scientific">Myotis myotis</name>
    <name type="common">Greater mouse-eared bat</name>
    <name type="synonym">Vespertilio myotis</name>
    <dbReference type="NCBI Taxonomy" id="51298"/>
    <lineage>
        <taxon>Eukaryota</taxon>
        <taxon>Metazoa</taxon>
        <taxon>Chordata</taxon>
        <taxon>Craniata</taxon>
        <taxon>Vertebrata</taxon>
        <taxon>Euteleostomi</taxon>
        <taxon>Mammalia</taxon>
        <taxon>Eutheria</taxon>
        <taxon>Laurasiatheria</taxon>
        <taxon>Chiroptera</taxon>
        <taxon>Yangochiroptera</taxon>
        <taxon>Vespertilionidae</taxon>
        <taxon>Myotis</taxon>
    </lineage>
</organism>
<sequence length="169" mass="18652">MYPCHRVPGRRSFLCSLHSCPRGLPPLPPGVSVCKVNKSTHWQGRAHGPPGSDSPRLSLGASGQALQYLADSLGIFKHMHNISEFLSKFKMFLKMFWHPRENDWPRPLAAGFRLCEKVKGWDLMAGVGTGKEVPEVPERLPCCAVAFMTEAWPGPTVQGCDRVSLKGLS</sequence>
<dbReference type="Proteomes" id="UP000527355">
    <property type="component" value="Unassembled WGS sequence"/>
</dbReference>
<dbReference type="AlphaFoldDB" id="A0A7J7SRL4"/>
<protein>
    <submittedName>
        <fullName evidence="1">Uncharacterized protein</fullName>
    </submittedName>
</protein>
<reference evidence="1 2" key="1">
    <citation type="journal article" date="2020" name="Nature">
        <title>Six reference-quality genomes reveal evolution of bat adaptations.</title>
        <authorList>
            <person name="Jebb D."/>
            <person name="Huang Z."/>
            <person name="Pippel M."/>
            <person name="Hughes G.M."/>
            <person name="Lavrichenko K."/>
            <person name="Devanna P."/>
            <person name="Winkler S."/>
            <person name="Jermiin L.S."/>
            <person name="Skirmuntt E.C."/>
            <person name="Katzourakis A."/>
            <person name="Burkitt-Gray L."/>
            <person name="Ray D.A."/>
            <person name="Sullivan K.A.M."/>
            <person name="Roscito J.G."/>
            <person name="Kirilenko B.M."/>
            <person name="Davalos L.M."/>
            <person name="Corthals A.P."/>
            <person name="Power M.L."/>
            <person name="Jones G."/>
            <person name="Ransome R.D."/>
            <person name="Dechmann D.K.N."/>
            <person name="Locatelli A.G."/>
            <person name="Puechmaille S.J."/>
            <person name="Fedrigo O."/>
            <person name="Jarvis E.D."/>
            <person name="Hiller M."/>
            <person name="Vernes S.C."/>
            <person name="Myers E.W."/>
            <person name="Teeling E.C."/>
        </authorList>
    </citation>
    <scope>NUCLEOTIDE SEQUENCE [LARGE SCALE GENOMIC DNA]</scope>
    <source>
        <strain evidence="1">MMyoMyo1</strain>
        <tissue evidence="1">Flight muscle</tissue>
    </source>
</reference>